<dbReference type="STRING" id="56408.A0A1E5R5H8"/>
<evidence type="ECO:0000313" key="2">
    <source>
        <dbReference type="EMBL" id="OEJ82142.1"/>
    </source>
</evidence>
<feature type="transmembrane region" description="Helical" evidence="1">
    <location>
        <begin position="20"/>
        <end position="43"/>
    </location>
</feature>
<evidence type="ECO:0008006" key="4">
    <source>
        <dbReference type="Google" id="ProtNLM"/>
    </source>
</evidence>
<feature type="transmembrane region" description="Helical" evidence="1">
    <location>
        <begin position="55"/>
        <end position="76"/>
    </location>
</feature>
<sequence length="227" mass="25256">MVQKSSPIESYNRLLTKNPLLVKVLTGSVLSGLNEIISSLLTGKIQLSVLSQKTLLMLIYGGCINTPINHFGYKYLIQVVSKLSKFCKLKSKKAINLMQLLGSLFIISPIQVCFLILTLSIVNSPIINSGGSIIALIKNARNNFKQFSSNLKDSVNDKFVKFYTSSFISSTVFVNVAQNFIEPEKWAIFFSCAYTSLNTAQNIYLKLKQAPPLIDSQEDGNDKDKQE</sequence>
<comment type="caution">
    <text evidence="2">The sequence shown here is derived from an EMBL/GenBank/DDBJ whole genome shotgun (WGS) entry which is preliminary data.</text>
</comment>
<dbReference type="EMBL" id="LPNM01000010">
    <property type="protein sequence ID" value="OEJ82142.1"/>
    <property type="molecule type" value="Genomic_DNA"/>
</dbReference>
<evidence type="ECO:0000256" key="1">
    <source>
        <dbReference type="SAM" id="Phobius"/>
    </source>
</evidence>
<organism evidence="2 3">
    <name type="scientific">Hanseniaspora osmophila</name>
    <dbReference type="NCBI Taxonomy" id="56408"/>
    <lineage>
        <taxon>Eukaryota</taxon>
        <taxon>Fungi</taxon>
        <taxon>Dikarya</taxon>
        <taxon>Ascomycota</taxon>
        <taxon>Saccharomycotina</taxon>
        <taxon>Saccharomycetes</taxon>
        <taxon>Saccharomycodales</taxon>
        <taxon>Saccharomycodaceae</taxon>
        <taxon>Hanseniaspora</taxon>
    </lineage>
</organism>
<gene>
    <name evidence="2" type="ORF">AWRI3579_g3744</name>
</gene>
<keyword evidence="1" id="KW-0472">Membrane</keyword>
<dbReference type="AlphaFoldDB" id="A0A1E5R5H8"/>
<reference evidence="3" key="1">
    <citation type="journal article" date="2016" name="Genome Announc.">
        <title>Genome sequences of three species of Hanseniaspora isolated from spontaneous wine fermentations.</title>
        <authorList>
            <person name="Sternes P.R."/>
            <person name="Lee D."/>
            <person name="Kutyna D.R."/>
            <person name="Borneman A.R."/>
        </authorList>
    </citation>
    <scope>NUCLEOTIDE SEQUENCE [LARGE SCALE GENOMIC DNA]</scope>
    <source>
        <strain evidence="3">AWRI3579</strain>
    </source>
</reference>
<keyword evidence="1" id="KW-0812">Transmembrane</keyword>
<keyword evidence="3" id="KW-1185">Reference proteome</keyword>
<evidence type="ECO:0000313" key="3">
    <source>
        <dbReference type="Proteomes" id="UP000095728"/>
    </source>
</evidence>
<keyword evidence="1" id="KW-1133">Transmembrane helix</keyword>
<proteinExistence type="predicted"/>
<dbReference type="OrthoDB" id="860at2759"/>
<dbReference type="InParanoid" id="A0A1E5R5H8"/>
<name>A0A1E5R5H8_9ASCO</name>
<dbReference type="Proteomes" id="UP000095728">
    <property type="component" value="Unassembled WGS sequence"/>
</dbReference>
<protein>
    <recommendedName>
        <fullName evidence="4">Peroxisomal membrane protein PMP22</fullName>
    </recommendedName>
</protein>
<accession>A0A1E5R5H8</accession>
<feature type="transmembrane region" description="Helical" evidence="1">
    <location>
        <begin position="97"/>
        <end position="122"/>
    </location>
</feature>